<evidence type="ECO:0000256" key="4">
    <source>
        <dbReference type="ARBA" id="ARBA00022651"/>
    </source>
</evidence>
<gene>
    <name evidence="11" type="ORF">CLO192961_LOCUS143243</name>
</gene>
<name>A0ABY6U0W7_BIOOC</name>
<organism evidence="11 12">
    <name type="scientific">Bionectria ochroleuca</name>
    <name type="common">Gliocladium roseum</name>
    <dbReference type="NCBI Taxonomy" id="29856"/>
    <lineage>
        <taxon>Eukaryota</taxon>
        <taxon>Fungi</taxon>
        <taxon>Dikarya</taxon>
        <taxon>Ascomycota</taxon>
        <taxon>Pezizomycotina</taxon>
        <taxon>Sordariomycetes</taxon>
        <taxon>Hypocreomycetidae</taxon>
        <taxon>Hypocreales</taxon>
        <taxon>Bionectriaceae</taxon>
        <taxon>Clonostachys</taxon>
    </lineage>
</organism>
<keyword evidence="3" id="KW-0964">Secreted</keyword>
<dbReference type="InterPro" id="IPR029058">
    <property type="entry name" value="AB_hydrolase_fold"/>
</dbReference>
<accession>A0ABY6U0W7</accession>
<keyword evidence="8" id="KW-0624">Polysaccharide degradation</keyword>
<comment type="caution">
    <text evidence="11">The sequence shown here is derived from an EMBL/GenBank/DDBJ whole genome shotgun (WGS) entry which is preliminary data.</text>
</comment>
<evidence type="ECO:0000256" key="9">
    <source>
        <dbReference type="ARBA" id="ARBA00034075"/>
    </source>
</evidence>
<dbReference type="Proteomes" id="UP000766486">
    <property type="component" value="Unassembled WGS sequence"/>
</dbReference>
<feature type="chain" id="PRO_5045583419" description="feruloyl esterase" evidence="10">
    <location>
        <begin position="24"/>
        <end position="313"/>
    </location>
</feature>
<comment type="catalytic activity">
    <reaction evidence="9">
        <text>feruloyl-polysaccharide + H2O = ferulate + polysaccharide.</text>
        <dbReference type="EC" id="3.1.1.73"/>
    </reaction>
</comment>
<dbReference type="EMBL" id="CABFNS010000720">
    <property type="protein sequence ID" value="VUC24586.1"/>
    <property type="molecule type" value="Genomic_DNA"/>
</dbReference>
<evidence type="ECO:0000256" key="8">
    <source>
        <dbReference type="ARBA" id="ARBA00023326"/>
    </source>
</evidence>
<comment type="subcellular location">
    <subcellularLocation>
        <location evidence="1">Secreted</location>
    </subcellularLocation>
</comment>
<feature type="signal peptide" evidence="10">
    <location>
        <begin position="1"/>
        <end position="23"/>
    </location>
</feature>
<sequence>MKLDLVLDSVLCALALISGGTDAAAVCPRPSKGCGKAHTFIGESREFTSESDGINRTYRIHLPKSYDKDHSQPLLLFYHGRGGQPKDIEYATQLSTEEVNPNMVAVYPAGVNRLFIQLIVSMQKTWQGPTYAKPGVNDLTFTDDLVNRIKSDYCIDESRIYAGGHSNGGGFIGLLACSKEGGHFAAFAPSAAALYTDVNGQSCTPARSPLPIMETHGTADKTIPYEGGKGAGGPLPAIPDWLSRWATRNKCDEPKSTDKGKGVTLQQWKCGGKENALRHWKIKDQGHDYPGRNNEHMWLSPKIIEFFNAHKKP</sequence>
<evidence type="ECO:0000256" key="7">
    <source>
        <dbReference type="ARBA" id="ARBA00023277"/>
    </source>
</evidence>
<evidence type="ECO:0000256" key="5">
    <source>
        <dbReference type="ARBA" id="ARBA00022729"/>
    </source>
</evidence>
<reference evidence="11 12" key="1">
    <citation type="submission" date="2019-06" db="EMBL/GenBank/DDBJ databases">
        <authorList>
            <person name="Broberg M."/>
        </authorList>
    </citation>
    <scope>NUCLEOTIDE SEQUENCE [LARGE SCALE GENOMIC DNA]</scope>
</reference>
<dbReference type="Gene3D" id="3.40.50.1820">
    <property type="entry name" value="alpha/beta hydrolase"/>
    <property type="match status" value="1"/>
</dbReference>
<dbReference type="PANTHER" id="PTHR38050:SF2">
    <property type="entry name" value="FERULOYL ESTERASE C-RELATED"/>
    <property type="match status" value="1"/>
</dbReference>
<keyword evidence="7" id="KW-0119">Carbohydrate metabolism</keyword>
<evidence type="ECO:0000256" key="3">
    <source>
        <dbReference type="ARBA" id="ARBA00022525"/>
    </source>
</evidence>
<evidence type="ECO:0000313" key="11">
    <source>
        <dbReference type="EMBL" id="VUC24586.1"/>
    </source>
</evidence>
<keyword evidence="6" id="KW-0378">Hydrolase</keyword>
<dbReference type="PANTHER" id="PTHR38050">
    <property type="match status" value="1"/>
</dbReference>
<protein>
    <recommendedName>
        <fullName evidence="2">feruloyl esterase</fullName>
        <ecNumber evidence="2">3.1.1.73</ecNumber>
    </recommendedName>
</protein>
<dbReference type="EC" id="3.1.1.73" evidence="2"/>
<keyword evidence="5 10" id="KW-0732">Signal</keyword>
<proteinExistence type="predicted"/>
<dbReference type="SUPFAM" id="SSF53474">
    <property type="entry name" value="alpha/beta-Hydrolases"/>
    <property type="match status" value="1"/>
</dbReference>
<evidence type="ECO:0000256" key="6">
    <source>
        <dbReference type="ARBA" id="ARBA00022801"/>
    </source>
</evidence>
<evidence type="ECO:0000313" key="12">
    <source>
        <dbReference type="Proteomes" id="UP000766486"/>
    </source>
</evidence>
<dbReference type="InterPro" id="IPR043595">
    <property type="entry name" value="FaeB/C/D"/>
</dbReference>
<keyword evidence="12" id="KW-1185">Reference proteome</keyword>
<keyword evidence="4" id="KW-0858">Xylan degradation</keyword>
<evidence type="ECO:0000256" key="1">
    <source>
        <dbReference type="ARBA" id="ARBA00004613"/>
    </source>
</evidence>
<evidence type="ECO:0000256" key="10">
    <source>
        <dbReference type="SAM" id="SignalP"/>
    </source>
</evidence>
<evidence type="ECO:0000256" key="2">
    <source>
        <dbReference type="ARBA" id="ARBA00013091"/>
    </source>
</evidence>